<evidence type="ECO:0000256" key="1">
    <source>
        <dbReference type="ARBA" id="ARBA00022485"/>
    </source>
</evidence>
<dbReference type="AlphaFoldDB" id="A0A8J6TE46"/>
<dbReference type="Pfam" id="PF02754">
    <property type="entry name" value="CCG"/>
    <property type="match status" value="2"/>
</dbReference>
<dbReference type="PROSITE" id="PS00198">
    <property type="entry name" value="4FE4S_FER_1"/>
    <property type="match status" value="1"/>
</dbReference>
<dbReference type="PANTHER" id="PTHR43255">
    <property type="entry name" value="IRON-SULFUR-BINDING OXIDOREDUCTASE FADF-RELATED-RELATED"/>
    <property type="match status" value="1"/>
</dbReference>
<comment type="caution">
    <text evidence="8">The sequence shown here is derived from an EMBL/GenBank/DDBJ whole genome shotgun (WGS) entry which is preliminary data.</text>
</comment>
<dbReference type="Gene3D" id="1.10.1060.10">
    <property type="entry name" value="Alpha-helical ferredoxin"/>
    <property type="match status" value="1"/>
</dbReference>
<dbReference type="InterPro" id="IPR017896">
    <property type="entry name" value="4Fe4S_Fe-S-bd"/>
</dbReference>
<dbReference type="GO" id="GO:0046872">
    <property type="term" value="F:metal ion binding"/>
    <property type="evidence" value="ECO:0007669"/>
    <property type="project" value="UniProtKB-KW"/>
</dbReference>
<evidence type="ECO:0000256" key="3">
    <source>
        <dbReference type="ARBA" id="ARBA00023002"/>
    </source>
</evidence>
<evidence type="ECO:0000259" key="6">
    <source>
        <dbReference type="Pfam" id="PF02754"/>
    </source>
</evidence>
<gene>
    <name evidence="8" type="ORF">H8E79_08155</name>
</gene>
<dbReference type="GO" id="GO:0051539">
    <property type="term" value="F:4 iron, 4 sulfur cluster binding"/>
    <property type="evidence" value="ECO:0007669"/>
    <property type="project" value="UniProtKB-KW"/>
</dbReference>
<keyword evidence="3" id="KW-0560">Oxidoreductase</keyword>
<dbReference type="PANTHER" id="PTHR43255:SF1">
    <property type="entry name" value="IRON-SULFUR-BINDING OXIDOREDUCTASE FADF-RELATED"/>
    <property type="match status" value="1"/>
</dbReference>
<keyword evidence="1" id="KW-0004">4Fe-4S</keyword>
<evidence type="ECO:0000259" key="7">
    <source>
        <dbReference type="Pfam" id="PF13183"/>
    </source>
</evidence>
<evidence type="ECO:0000256" key="4">
    <source>
        <dbReference type="ARBA" id="ARBA00023004"/>
    </source>
</evidence>
<evidence type="ECO:0000256" key="5">
    <source>
        <dbReference type="ARBA" id="ARBA00023014"/>
    </source>
</evidence>
<evidence type="ECO:0000256" key="2">
    <source>
        <dbReference type="ARBA" id="ARBA00022723"/>
    </source>
</evidence>
<proteinExistence type="predicted"/>
<sequence>MENSTAEQLVSVMATDCVECGLCAKDCTFLQEKGSPKSIAERWQEQGPDPVLPFECSLCHLCTAVCPKDLDPAALFLALRRELTTMGLGRFPEHRAMKRYEALGRSSWFSWYSLPEGCDTVLFPGCAFSGSRPQVLQQLFTFLQGVIPGLGLVLDCCSKPSHDLGHHQDFEQAFNEMRRILSAQGVRRVIVLCPNCDRVWREYGQTVECVNVYEILAEHWPLTRTTPDPEPLMVHDSCALRFDERIQANVRRLLVNSGCTIRENTAAGRKTFCCGEGGSVPFLRPDLAEQWSEKAVLRFEETPVVTYCAGCVNFLGRKVEASHVLDQLFHSGRVANVRPVRAPRTYWNRYRIKQLFRRRFQGGRRGTRRQLMALL</sequence>
<name>A0A8J6TE46_9BACT</name>
<dbReference type="InterPro" id="IPR004017">
    <property type="entry name" value="Cys_rich_dom"/>
</dbReference>
<dbReference type="SUPFAM" id="SSF46548">
    <property type="entry name" value="alpha-helical ferredoxin"/>
    <property type="match status" value="1"/>
</dbReference>
<organism evidence="8 9">
    <name type="scientific">Candidatus Desulfatifera sulfidica</name>
    <dbReference type="NCBI Taxonomy" id="2841691"/>
    <lineage>
        <taxon>Bacteria</taxon>
        <taxon>Pseudomonadati</taxon>
        <taxon>Thermodesulfobacteriota</taxon>
        <taxon>Desulfobulbia</taxon>
        <taxon>Desulfobulbales</taxon>
        <taxon>Desulfobulbaceae</taxon>
        <taxon>Candidatus Desulfatifera</taxon>
    </lineage>
</organism>
<dbReference type="InterPro" id="IPR051460">
    <property type="entry name" value="HdrC_iron-sulfur_subunit"/>
</dbReference>
<protein>
    <submittedName>
        <fullName evidence="8">(Fe-S)-binding protein</fullName>
    </submittedName>
</protein>
<keyword evidence="2" id="KW-0479">Metal-binding</keyword>
<feature type="domain" description="Cysteine-rich" evidence="6">
    <location>
        <begin position="122"/>
        <end position="197"/>
    </location>
</feature>
<dbReference type="Pfam" id="PF13183">
    <property type="entry name" value="Fer4_8"/>
    <property type="match status" value="1"/>
</dbReference>
<dbReference type="Proteomes" id="UP000599024">
    <property type="component" value="Unassembled WGS sequence"/>
</dbReference>
<dbReference type="InterPro" id="IPR009051">
    <property type="entry name" value="Helical_ferredxn"/>
</dbReference>
<keyword evidence="4" id="KW-0408">Iron</keyword>
<dbReference type="GO" id="GO:0016491">
    <property type="term" value="F:oxidoreductase activity"/>
    <property type="evidence" value="ECO:0007669"/>
    <property type="project" value="UniProtKB-KW"/>
</dbReference>
<feature type="domain" description="4Fe-4S ferredoxin-type" evidence="7">
    <location>
        <begin position="14"/>
        <end position="69"/>
    </location>
</feature>
<reference evidence="8 9" key="1">
    <citation type="submission" date="2020-08" db="EMBL/GenBank/DDBJ databases">
        <title>Bridging the membrane lipid divide: bacteria of the FCB group superphylum have the potential to synthesize archaeal ether lipids.</title>
        <authorList>
            <person name="Villanueva L."/>
            <person name="Von Meijenfeldt F.A.B."/>
            <person name="Westbye A.B."/>
            <person name="Yadav S."/>
            <person name="Hopmans E.C."/>
            <person name="Dutilh B.E."/>
            <person name="Sinninghe Damste J.S."/>
        </authorList>
    </citation>
    <scope>NUCLEOTIDE SEQUENCE [LARGE SCALE GENOMIC DNA]</scope>
    <source>
        <strain evidence="8">NIOZ-UU81</strain>
    </source>
</reference>
<evidence type="ECO:0000313" key="9">
    <source>
        <dbReference type="Proteomes" id="UP000599024"/>
    </source>
</evidence>
<dbReference type="GO" id="GO:0005886">
    <property type="term" value="C:plasma membrane"/>
    <property type="evidence" value="ECO:0007669"/>
    <property type="project" value="TreeGrafter"/>
</dbReference>
<evidence type="ECO:0000313" key="8">
    <source>
        <dbReference type="EMBL" id="MBC8209122.1"/>
    </source>
</evidence>
<accession>A0A8J6TE46</accession>
<keyword evidence="5" id="KW-0411">Iron-sulfur</keyword>
<dbReference type="EMBL" id="JACNLK010000077">
    <property type="protein sequence ID" value="MBC8209122.1"/>
    <property type="molecule type" value="Genomic_DNA"/>
</dbReference>
<feature type="domain" description="Cysteine-rich" evidence="6">
    <location>
        <begin position="234"/>
        <end position="315"/>
    </location>
</feature>
<dbReference type="InterPro" id="IPR017900">
    <property type="entry name" value="4Fe4S_Fe_S_CS"/>
</dbReference>